<protein>
    <submittedName>
        <fullName evidence="3">Family 10 glycosylhydrolase</fullName>
    </submittedName>
</protein>
<dbReference type="Pfam" id="PF02638">
    <property type="entry name" value="GHL10"/>
    <property type="match status" value="1"/>
</dbReference>
<accession>A0ABU6FZB1</accession>
<evidence type="ECO:0000313" key="4">
    <source>
        <dbReference type="Proteomes" id="UP001338137"/>
    </source>
</evidence>
<dbReference type="PANTHER" id="PTHR43405:SF1">
    <property type="entry name" value="GLYCOSYL HYDROLASE DIGH"/>
    <property type="match status" value="1"/>
</dbReference>
<evidence type="ECO:0000313" key="3">
    <source>
        <dbReference type="EMBL" id="MEC0227243.1"/>
    </source>
</evidence>
<dbReference type="SUPFAM" id="SSF51445">
    <property type="entry name" value="(Trans)glycosidases"/>
    <property type="match status" value="1"/>
</dbReference>
<reference evidence="3 4" key="1">
    <citation type="submission" date="2023-03" db="EMBL/GenBank/DDBJ databases">
        <title>Bacillus Genome Sequencing.</title>
        <authorList>
            <person name="Dunlap C."/>
        </authorList>
    </citation>
    <scope>NUCLEOTIDE SEQUENCE [LARGE SCALE GENOMIC DNA]</scope>
    <source>
        <strain evidence="3 4">BD-533</strain>
    </source>
</reference>
<keyword evidence="1" id="KW-0732">Signal</keyword>
<dbReference type="InterPro" id="IPR017853">
    <property type="entry name" value="GH"/>
</dbReference>
<sequence>MIEQEMSLLLEQVKTKIAAAQKAIQSNWDLFMHAQFDLAREHIQKASQLLEAAVALEKSDISTGMSTAKLASIAALDAYCLAQPSRVAEARGTWYRPTEKSDEEVCHTLDRMQAAGLNELYVEAWFWGYTIYPSQAASAQGIEEQHPAFRGWDPLEAFVKESSKRGIAVHAWLDGFMVGVDPTGGPVLRVYPEWSAFSKELNALDVPQPEQGTGYYWLDITNAHARHYLRDIIKEIVSRYDVVGVNLDFIRFPEAAQIRTEMQPAHWEAWSDRVEKIEDEFVAELYNELKSIRPQLIVSATPEPGTESEKIGHWSHYVDVVIPQAYHRTCIEVRDSVLRHKAELASGNLIYSGVYPMYIGLDAQDTVEQIFAASDQDQGTIIFAFGQATEETIRALRTGPWRNPAISTGLSPRKAVQALLQSTMDDIEHIYMPRGALAIQMGRDLRDNMESLLHNLRVQLPQEEISEPEARAAALVDWLSMVNDEAEMRSTVRKQLINTLSTIRELLTYARIKQID</sequence>
<dbReference type="InterPro" id="IPR052177">
    <property type="entry name" value="Divisome_Glycosyl_Hydrolase"/>
</dbReference>
<evidence type="ECO:0000259" key="2">
    <source>
        <dbReference type="Pfam" id="PF02638"/>
    </source>
</evidence>
<dbReference type="PANTHER" id="PTHR43405">
    <property type="entry name" value="GLYCOSYL HYDROLASE DIGH"/>
    <property type="match status" value="1"/>
</dbReference>
<evidence type="ECO:0000256" key="1">
    <source>
        <dbReference type="ARBA" id="ARBA00022729"/>
    </source>
</evidence>
<dbReference type="RefSeq" id="WP_326071600.1">
    <property type="nucleotide sequence ID" value="NZ_JARLKY010000018.1"/>
</dbReference>
<organism evidence="3 4">
    <name type="scientific">Paenibacillus alba</name>
    <dbReference type="NCBI Taxonomy" id="1197127"/>
    <lineage>
        <taxon>Bacteria</taxon>
        <taxon>Bacillati</taxon>
        <taxon>Bacillota</taxon>
        <taxon>Bacilli</taxon>
        <taxon>Bacillales</taxon>
        <taxon>Paenibacillaceae</taxon>
        <taxon>Paenibacillus</taxon>
    </lineage>
</organism>
<gene>
    <name evidence="3" type="ORF">P4I72_08915</name>
</gene>
<dbReference type="EMBL" id="JARLKY010000018">
    <property type="protein sequence ID" value="MEC0227243.1"/>
    <property type="molecule type" value="Genomic_DNA"/>
</dbReference>
<keyword evidence="4" id="KW-1185">Reference proteome</keyword>
<name>A0ABU6FZB1_9BACL</name>
<dbReference type="InterPro" id="IPR003790">
    <property type="entry name" value="GHL10"/>
</dbReference>
<feature type="domain" description="Glycosyl hydrolase-like 10" evidence="2">
    <location>
        <begin position="99"/>
        <end position="364"/>
    </location>
</feature>
<dbReference type="Proteomes" id="UP001338137">
    <property type="component" value="Unassembled WGS sequence"/>
</dbReference>
<comment type="caution">
    <text evidence="3">The sequence shown here is derived from an EMBL/GenBank/DDBJ whole genome shotgun (WGS) entry which is preliminary data.</text>
</comment>
<dbReference type="Gene3D" id="3.20.20.80">
    <property type="entry name" value="Glycosidases"/>
    <property type="match status" value="1"/>
</dbReference>
<proteinExistence type="predicted"/>